<gene>
    <name evidence="2" type="ORF">SDC9_51325</name>
</gene>
<evidence type="ECO:0000259" key="1">
    <source>
        <dbReference type="Pfam" id="PF03235"/>
    </source>
</evidence>
<proteinExistence type="predicted"/>
<dbReference type="PANTHER" id="PTHR37292:SF2">
    <property type="entry name" value="DUF262 DOMAIN-CONTAINING PROTEIN"/>
    <property type="match status" value="1"/>
</dbReference>
<protein>
    <recommendedName>
        <fullName evidence="1">GmrSD restriction endonucleases N-terminal domain-containing protein</fullName>
    </recommendedName>
</protein>
<sequence>MNTQKYTVNQVAISTLLSYVQAGEIAIPEIQRPFVWDSSRVRDLLDSLYHGFPVGYVISWQNPSVRLKDGSLARGKKILIDGQQRVTALRAAILGEYVINKDFDRIKIKIAFNPLTEKFEVQNPAILKDKTWIPDINEVLMNSSLLKVIRRYSELNPEADEDQIEKAISILMDVPKKQIGIIELSHDLDIETVTEVFIRINSQGVVLSQADFAMSKIAVNDTYGGNALRKAIDYFSNMAVSPALHQHIVDNDQEFAATEFFKQMSWLRNEREDLYDPSYTDILRVSFTKEFNRGKLSDLVSLLSGRNFETRTFEESIAEQSFAMLKKGVLHFMNETEFKRFIMIIRSAGFIIPEMIRSQNALNFAYIVYLKLRDKGMDAALIEKCVARWFVYSVLTGRYSGSPESMMDYDIRQIESKSFTEYLKEKEQAELSEAFWQYGLVDSLKSSVSSSPSFNVFLASQVKANDRGFLSKDITVANMISLRGDIHHIFPKAYLKENNKNQRSEYNQIANYVYVQQEINIKIGKKAPEVYFSQIINQCNVGELIYGGIDNMPDLLKNLEMNCVPKEIFTMKSEDYESFLIERRKLMAEKIKGYYNSL</sequence>
<reference evidence="2" key="1">
    <citation type="submission" date="2019-08" db="EMBL/GenBank/DDBJ databases">
        <authorList>
            <person name="Kucharzyk K."/>
            <person name="Murdoch R.W."/>
            <person name="Higgins S."/>
            <person name="Loffler F."/>
        </authorList>
    </citation>
    <scope>NUCLEOTIDE SEQUENCE</scope>
</reference>
<organism evidence="2">
    <name type="scientific">bioreactor metagenome</name>
    <dbReference type="NCBI Taxonomy" id="1076179"/>
    <lineage>
        <taxon>unclassified sequences</taxon>
        <taxon>metagenomes</taxon>
        <taxon>ecological metagenomes</taxon>
    </lineage>
</organism>
<accession>A0A644WS28</accession>
<dbReference type="Pfam" id="PF03235">
    <property type="entry name" value="GmrSD_N"/>
    <property type="match status" value="1"/>
</dbReference>
<dbReference type="PANTHER" id="PTHR37292">
    <property type="entry name" value="VNG6097C"/>
    <property type="match status" value="1"/>
</dbReference>
<evidence type="ECO:0000313" key="2">
    <source>
        <dbReference type="EMBL" id="MPM05044.1"/>
    </source>
</evidence>
<dbReference type="AlphaFoldDB" id="A0A644WS28"/>
<feature type="domain" description="GmrSD restriction endonucleases N-terminal" evidence="1">
    <location>
        <begin position="14"/>
        <end position="216"/>
    </location>
</feature>
<dbReference type="EMBL" id="VSSQ01001095">
    <property type="protein sequence ID" value="MPM05044.1"/>
    <property type="molecule type" value="Genomic_DNA"/>
</dbReference>
<dbReference type="InterPro" id="IPR004919">
    <property type="entry name" value="GmrSD_N"/>
</dbReference>
<comment type="caution">
    <text evidence="2">The sequence shown here is derived from an EMBL/GenBank/DDBJ whole genome shotgun (WGS) entry which is preliminary data.</text>
</comment>
<name>A0A644WS28_9ZZZZ</name>